<feature type="transmembrane region" description="Helical" evidence="2">
    <location>
        <begin position="457"/>
        <end position="478"/>
    </location>
</feature>
<feature type="transmembrane region" description="Helical" evidence="2">
    <location>
        <begin position="484"/>
        <end position="501"/>
    </location>
</feature>
<feature type="region of interest" description="Disordered" evidence="1">
    <location>
        <begin position="506"/>
        <end position="530"/>
    </location>
</feature>
<keyword evidence="5" id="KW-1185">Reference proteome</keyword>
<dbReference type="Pfam" id="PF03413">
    <property type="entry name" value="PepSY"/>
    <property type="match status" value="1"/>
</dbReference>
<feature type="transmembrane region" description="Helical" evidence="2">
    <location>
        <begin position="414"/>
        <end position="436"/>
    </location>
</feature>
<dbReference type="AlphaFoldDB" id="H5U1P8"/>
<name>H5U1P8_9ACTN</name>
<feature type="compositionally biased region" description="Acidic residues" evidence="1">
    <location>
        <begin position="36"/>
        <end position="48"/>
    </location>
</feature>
<comment type="caution">
    <text evidence="4">The sequence shown here is derived from an EMBL/GenBank/DDBJ whole genome shotgun (WGS) entry which is preliminary data.</text>
</comment>
<feature type="domain" description="PepSY" evidence="3">
    <location>
        <begin position="120"/>
        <end position="180"/>
    </location>
</feature>
<evidence type="ECO:0000256" key="1">
    <source>
        <dbReference type="SAM" id="MobiDB-lite"/>
    </source>
</evidence>
<evidence type="ECO:0000259" key="3">
    <source>
        <dbReference type="Pfam" id="PF03413"/>
    </source>
</evidence>
<dbReference type="InterPro" id="IPR005625">
    <property type="entry name" value="PepSY-ass_TM"/>
</dbReference>
<dbReference type="PANTHER" id="PTHR34219:SF1">
    <property type="entry name" value="PEPSY DOMAIN-CONTAINING PROTEIN"/>
    <property type="match status" value="1"/>
</dbReference>
<dbReference type="eggNOG" id="COG3182">
    <property type="taxonomic scope" value="Bacteria"/>
</dbReference>
<keyword evidence="2" id="KW-0472">Membrane</keyword>
<evidence type="ECO:0000313" key="5">
    <source>
        <dbReference type="Proteomes" id="UP000005845"/>
    </source>
</evidence>
<dbReference type="PANTHER" id="PTHR34219">
    <property type="entry name" value="IRON-REGULATED INNER MEMBRANE PROTEIN-RELATED"/>
    <property type="match status" value="1"/>
</dbReference>
<feature type="compositionally biased region" description="Basic and acidic residues" evidence="1">
    <location>
        <begin position="21"/>
        <end position="35"/>
    </location>
</feature>
<dbReference type="InterPro" id="IPR025711">
    <property type="entry name" value="PepSY"/>
</dbReference>
<evidence type="ECO:0000313" key="4">
    <source>
        <dbReference type="EMBL" id="GAB39656.1"/>
    </source>
</evidence>
<dbReference type="Pfam" id="PF03929">
    <property type="entry name" value="PepSY_TM"/>
    <property type="match status" value="1"/>
</dbReference>
<feature type="region of interest" description="Disordered" evidence="1">
    <location>
        <begin position="1"/>
        <end position="61"/>
    </location>
</feature>
<dbReference type="Proteomes" id="UP000005845">
    <property type="component" value="Unassembled WGS sequence"/>
</dbReference>
<accession>H5U1P8</accession>
<organism evidence="4 5">
    <name type="scientific">Gordonia sputi NBRC 100414</name>
    <dbReference type="NCBI Taxonomy" id="1089453"/>
    <lineage>
        <taxon>Bacteria</taxon>
        <taxon>Bacillati</taxon>
        <taxon>Actinomycetota</taxon>
        <taxon>Actinomycetes</taxon>
        <taxon>Mycobacteriales</taxon>
        <taxon>Gordoniaceae</taxon>
        <taxon>Gordonia</taxon>
    </lineage>
</organism>
<keyword evidence="2" id="KW-0812">Transmembrane</keyword>
<feature type="transmembrane region" description="Helical" evidence="2">
    <location>
        <begin position="75"/>
        <end position="98"/>
    </location>
</feature>
<feature type="transmembrane region" description="Helical" evidence="2">
    <location>
        <begin position="213"/>
        <end position="232"/>
    </location>
</feature>
<feature type="transmembrane region" description="Helical" evidence="2">
    <location>
        <begin position="256"/>
        <end position="275"/>
    </location>
</feature>
<proteinExistence type="predicted"/>
<reference evidence="4 5" key="1">
    <citation type="submission" date="2012-02" db="EMBL/GenBank/DDBJ databases">
        <title>Whole genome shotgun sequence of Gordonia sputi NBRC 100414.</title>
        <authorList>
            <person name="Yoshida I."/>
            <person name="Hosoyama A."/>
            <person name="Tsuchikane K."/>
            <person name="Katsumata H."/>
            <person name="Yamazaki S."/>
            <person name="Fujita N."/>
        </authorList>
    </citation>
    <scope>NUCLEOTIDE SEQUENCE [LARGE SCALE GENOMIC DNA]</scope>
    <source>
        <strain evidence="4 5">NBRC 100414</strain>
    </source>
</reference>
<dbReference type="EMBL" id="BAFC01000075">
    <property type="protein sequence ID" value="GAB39656.1"/>
    <property type="molecule type" value="Genomic_DNA"/>
</dbReference>
<protein>
    <recommendedName>
        <fullName evidence="3">PepSY domain-containing protein</fullName>
    </recommendedName>
</protein>
<keyword evidence="2" id="KW-1133">Transmembrane helix</keyword>
<gene>
    <name evidence="4" type="ORF">GOSPT_075_00140</name>
</gene>
<evidence type="ECO:0000256" key="2">
    <source>
        <dbReference type="SAM" id="Phobius"/>
    </source>
</evidence>
<sequence length="530" mass="57240">MQPPEKEVTEAVVSTPPVDSAPDKPAESETDKPAESETDEPAESETDEPDRGPRVARTAPSAAQRWRPLLLRWHFYAGILIGPFLLVAAVTGTLYALIPQIDRAVYSHELTVDNVGAQRLPLGDQVAAARRAHPEGTIASVTPAPKADSTTRVTLSVDDLPSDRTRTVFVDPYTGEVRGSLTTMGEWLPVRTWFDDLHRNLHLGVVGRNYGEIAASWLWVTALGGLVLWIGYRRRTHKLNRVLVPDRDAPKRRRTLTWHGAVGTWIIIGLVALSASGLSWSRYAGASIGELRTELSWTTPAVSTSPASSNEGHHHGGNAMVDAPPTITPSDFTAVDNTATRAGLRAPMVITPPSAEGAAWLVNENNRGFPTRYDAIAVDPKTFAVTDRVNFAQWPFMAKLTDWAISAHMGLFGILNQIILALLGIGLISVIIRGYLMWWRRRPTGGGLPKAPGRGSLSSLLPGEAVALIVVVAVLGWFAPWFGIPLALFVIVDAAWGIVAARRGSGTPPHGHEHGPSDEQQPCAAAESAR</sequence>